<reference evidence="1 2" key="1">
    <citation type="submission" date="2021-01" db="EMBL/GenBank/DDBJ databases">
        <title>Genomic Encyclopedia of Type Strains, Phase IV (KMG-IV): sequencing the most valuable type-strain genomes for metagenomic binning, comparative biology and taxonomic classification.</title>
        <authorList>
            <person name="Goeker M."/>
        </authorList>
    </citation>
    <scope>NUCLEOTIDE SEQUENCE [LARGE SCALE GENOMIC DNA]</scope>
    <source>
        <strain evidence="1 2">DSM 105482</strain>
    </source>
</reference>
<protein>
    <submittedName>
        <fullName evidence="1">Uncharacterized protein</fullName>
    </submittedName>
</protein>
<evidence type="ECO:0000313" key="2">
    <source>
        <dbReference type="Proteomes" id="UP000823486"/>
    </source>
</evidence>
<proteinExistence type="predicted"/>
<name>A0ABS2QM81_9BACI</name>
<comment type="caution">
    <text evidence="1">The sequence shown here is derived from an EMBL/GenBank/DDBJ whole genome shotgun (WGS) entry which is preliminary data.</text>
</comment>
<accession>A0ABS2QM81</accession>
<dbReference type="EMBL" id="JAFBFI010000021">
    <property type="protein sequence ID" value="MBM7694282.1"/>
    <property type="molecule type" value="Genomic_DNA"/>
</dbReference>
<dbReference type="RefSeq" id="WP_204546394.1">
    <property type="nucleotide sequence ID" value="NZ_JAFBFI010000021.1"/>
</dbReference>
<keyword evidence="2" id="KW-1185">Reference proteome</keyword>
<evidence type="ECO:0000313" key="1">
    <source>
        <dbReference type="EMBL" id="MBM7694282.1"/>
    </source>
</evidence>
<organism evidence="1 2">
    <name type="scientific">Peribacillus deserti</name>
    <dbReference type="NCBI Taxonomy" id="673318"/>
    <lineage>
        <taxon>Bacteria</taxon>
        <taxon>Bacillati</taxon>
        <taxon>Bacillota</taxon>
        <taxon>Bacilli</taxon>
        <taxon>Bacillales</taxon>
        <taxon>Bacillaceae</taxon>
        <taxon>Peribacillus</taxon>
    </lineage>
</organism>
<sequence>MDDILDNGGLSVEFEQLQKLGIKGYMKDSYNNVIFYVDNPNETARKRIEKGLIQIFG</sequence>
<dbReference type="Proteomes" id="UP000823486">
    <property type="component" value="Unassembled WGS sequence"/>
</dbReference>
<gene>
    <name evidence="1" type="ORF">JOC77_003743</name>
</gene>